<keyword evidence="11" id="KW-0238">DNA-binding</keyword>
<evidence type="ECO:0000256" key="7">
    <source>
        <dbReference type="ARBA" id="ARBA00022801"/>
    </source>
</evidence>
<dbReference type="InterPro" id="IPR004589">
    <property type="entry name" value="DNA_helicase_ATP-dep_RecQ"/>
</dbReference>
<evidence type="ECO:0000259" key="19">
    <source>
        <dbReference type="PROSITE" id="PS51194"/>
    </source>
</evidence>
<evidence type="ECO:0000256" key="8">
    <source>
        <dbReference type="ARBA" id="ARBA00022806"/>
    </source>
</evidence>
<comment type="cofactor">
    <cofactor evidence="2">
        <name>Zn(2+)</name>
        <dbReference type="ChEBI" id="CHEBI:29105"/>
    </cofactor>
</comment>
<dbReference type="Gene3D" id="1.10.150.80">
    <property type="entry name" value="HRDC domain"/>
    <property type="match status" value="1"/>
</dbReference>
<dbReference type="InterPro" id="IPR011545">
    <property type="entry name" value="DEAD/DEAH_box_helicase_dom"/>
</dbReference>
<dbReference type="FunFam" id="3.40.50.300:FF:000296">
    <property type="entry name" value="ATP-dependent DNA helicase RecQ"/>
    <property type="match status" value="1"/>
</dbReference>
<evidence type="ECO:0000256" key="4">
    <source>
        <dbReference type="ARBA" id="ARBA00022723"/>
    </source>
</evidence>
<dbReference type="InterPro" id="IPR036388">
    <property type="entry name" value="WH-like_DNA-bd_sf"/>
</dbReference>
<name>A0A2M8F8C0_9BACT</name>
<evidence type="ECO:0000256" key="14">
    <source>
        <dbReference type="ARBA" id="ARBA00023235"/>
    </source>
</evidence>
<dbReference type="PROSITE" id="PS50967">
    <property type="entry name" value="HRDC"/>
    <property type="match status" value="1"/>
</dbReference>
<keyword evidence="12" id="KW-0233">DNA recombination</keyword>
<dbReference type="InterPro" id="IPR006293">
    <property type="entry name" value="DNA_helicase_ATP-dep_RecQ_bac"/>
</dbReference>
<evidence type="ECO:0000256" key="5">
    <source>
        <dbReference type="ARBA" id="ARBA00022741"/>
    </source>
</evidence>
<keyword evidence="9" id="KW-0862">Zinc</keyword>
<dbReference type="GO" id="GO:0009432">
    <property type="term" value="P:SOS response"/>
    <property type="evidence" value="ECO:0007669"/>
    <property type="project" value="UniProtKB-UniRule"/>
</dbReference>
<dbReference type="PROSITE" id="PS51192">
    <property type="entry name" value="HELICASE_ATP_BIND_1"/>
    <property type="match status" value="1"/>
</dbReference>
<evidence type="ECO:0000256" key="10">
    <source>
        <dbReference type="ARBA" id="ARBA00022840"/>
    </source>
</evidence>
<evidence type="ECO:0000256" key="15">
    <source>
        <dbReference type="ARBA" id="ARBA00034617"/>
    </source>
</evidence>
<dbReference type="InterPro" id="IPR044876">
    <property type="entry name" value="HRDC_dom_sf"/>
</dbReference>
<dbReference type="GO" id="GO:0043590">
    <property type="term" value="C:bacterial nucleoid"/>
    <property type="evidence" value="ECO:0007669"/>
    <property type="project" value="TreeGrafter"/>
</dbReference>
<dbReference type="EC" id="5.6.2.4" evidence="16"/>
<dbReference type="PROSITE" id="PS51194">
    <property type="entry name" value="HELICASE_CTER"/>
    <property type="match status" value="1"/>
</dbReference>
<dbReference type="InterPro" id="IPR001650">
    <property type="entry name" value="Helicase_C-like"/>
</dbReference>
<dbReference type="SUPFAM" id="SSF47819">
    <property type="entry name" value="HRDC-like"/>
    <property type="match status" value="1"/>
</dbReference>
<dbReference type="GO" id="GO:0006260">
    <property type="term" value="P:DNA replication"/>
    <property type="evidence" value="ECO:0007669"/>
    <property type="project" value="InterPro"/>
</dbReference>
<evidence type="ECO:0000313" key="20">
    <source>
        <dbReference type="EMBL" id="PJC51966.1"/>
    </source>
</evidence>
<dbReference type="GO" id="GO:0009378">
    <property type="term" value="F:four-way junction helicase activity"/>
    <property type="evidence" value="ECO:0007669"/>
    <property type="project" value="TreeGrafter"/>
</dbReference>
<keyword evidence="14" id="KW-0413">Isomerase</keyword>
<sequence length="718" mass="81392">MTIDNVRQSLKHTFGFDSFRPMQEEIIQAVIEKKDVLVLMPTGGGKSLCYQLPALVMEGLTVVVSPLIALMKDQVEGLVANGIKAAFLNSSLELDEHQDIKEQLERGDIDILYVSPEKLITPSFQYSLKKWNVQLFAIDEAHCISQWGHDFRPGYTQLRTLKESFPDIPIIALTATADKTTRKDILAQLKLKDAKVFISSFDRPNLALNVLPAKKRIDRIITFVKKRKNESGIIYCLSRNQTEKVATALIQEGLNAGYYHAGMQSHEREKAQDDFIHGRTNIVVATVAFGMGIDKSNVRYVIHHNLPKNLEGYYQEIGRAGRDGLPSETLLFYSLADVVLLKRFATESGQPHLQLAKLDRMKQFADALICRRRILLSYFGEEVTSDCNNCDVCENPPELIDGTELAQIALSGIARTDQDVAIGMLIDILRGSAKQDLMNHGYNTIKTYGAGNHISPEDWQEYLLQMLNVGLIDVAYDQHHALKITAAGARVLKGEEKVRFVSLAYIEERAVSASSKESKTSSKRKDAEEVLFDMLRDLRFSLAKKANIPPYHVFTDKTLDEMARDMPTNEEKMKKVSGVGDKKFASYGKLFIDEITKFIQEKDKAGEKIQGTTQDITYAYYRQGMPVGIIAKERNLKSMTIYGHLADLYEKGYDINIHDFIDKRDLKKICENLKEKGVPQKLKSLHERFNGTFDYDKLRLAVAYYRRENMKQGVIEYK</sequence>
<keyword evidence="7" id="KW-0378">Hydrolase</keyword>
<protein>
    <recommendedName>
        <fullName evidence="16">DNA helicase RecQ</fullName>
        <ecNumber evidence="16">5.6.2.4</ecNumber>
    </recommendedName>
</protein>
<keyword evidence="8 20" id="KW-0347">Helicase</keyword>
<dbReference type="NCBIfam" id="TIGR01389">
    <property type="entry name" value="recQ"/>
    <property type="match status" value="1"/>
</dbReference>
<evidence type="ECO:0000256" key="11">
    <source>
        <dbReference type="ARBA" id="ARBA00023125"/>
    </source>
</evidence>
<keyword evidence="6" id="KW-0227">DNA damage</keyword>
<evidence type="ECO:0000256" key="13">
    <source>
        <dbReference type="ARBA" id="ARBA00023204"/>
    </source>
</evidence>
<dbReference type="InterPro" id="IPR036390">
    <property type="entry name" value="WH_DNA-bd_sf"/>
</dbReference>
<dbReference type="GO" id="GO:0016787">
    <property type="term" value="F:hydrolase activity"/>
    <property type="evidence" value="ECO:0007669"/>
    <property type="project" value="UniProtKB-KW"/>
</dbReference>
<dbReference type="Pfam" id="PF00271">
    <property type="entry name" value="Helicase_C"/>
    <property type="match status" value="1"/>
</dbReference>
<comment type="caution">
    <text evidence="20">The sequence shown here is derived from an EMBL/GenBank/DDBJ whole genome shotgun (WGS) entry which is preliminary data.</text>
</comment>
<dbReference type="InterPro" id="IPR014001">
    <property type="entry name" value="Helicase_ATP-bd"/>
</dbReference>
<dbReference type="InterPro" id="IPR018982">
    <property type="entry name" value="RQC_domain"/>
</dbReference>
<comment type="catalytic activity">
    <reaction evidence="15">
        <text>Couples ATP hydrolysis with the unwinding of duplex DNA by translocating in the 3'-5' direction.</text>
        <dbReference type="EC" id="5.6.2.4"/>
    </reaction>
</comment>
<evidence type="ECO:0000256" key="16">
    <source>
        <dbReference type="NCBIfam" id="TIGR01389"/>
    </source>
</evidence>
<evidence type="ECO:0000259" key="17">
    <source>
        <dbReference type="PROSITE" id="PS50967"/>
    </source>
</evidence>
<dbReference type="SMART" id="SM00956">
    <property type="entry name" value="RQC"/>
    <property type="match status" value="1"/>
</dbReference>
<dbReference type="GO" id="GO:0006281">
    <property type="term" value="P:DNA repair"/>
    <property type="evidence" value="ECO:0007669"/>
    <property type="project" value="UniProtKB-KW"/>
</dbReference>
<keyword evidence="5" id="KW-0547">Nucleotide-binding</keyword>
<dbReference type="Proteomes" id="UP000231456">
    <property type="component" value="Unassembled WGS sequence"/>
</dbReference>
<evidence type="ECO:0000259" key="18">
    <source>
        <dbReference type="PROSITE" id="PS51192"/>
    </source>
</evidence>
<dbReference type="PANTHER" id="PTHR13710:SF105">
    <property type="entry name" value="ATP-DEPENDENT DNA HELICASE Q1"/>
    <property type="match status" value="1"/>
</dbReference>
<dbReference type="CDD" id="cd17920">
    <property type="entry name" value="DEXHc_RecQ"/>
    <property type="match status" value="1"/>
</dbReference>
<dbReference type="InterPro" id="IPR032284">
    <property type="entry name" value="RecQ_Zn-bd"/>
</dbReference>
<gene>
    <name evidence="20" type="primary">recQ</name>
    <name evidence="20" type="ORF">CO030_05350</name>
</gene>
<dbReference type="SUPFAM" id="SSF52540">
    <property type="entry name" value="P-loop containing nucleoside triphosphate hydrolases"/>
    <property type="match status" value="1"/>
</dbReference>
<dbReference type="CDD" id="cd18794">
    <property type="entry name" value="SF2_C_RecQ"/>
    <property type="match status" value="1"/>
</dbReference>
<evidence type="ECO:0000256" key="2">
    <source>
        <dbReference type="ARBA" id="ARBA00001947"/>
    </source>
</evidence>
<evidence type="ECO:0000256" key="12">
    <source>
        <dbReference type="ARBA" id="ARBA00023172"/>
    </source>
</evidence>
<reference evidence="21" key="1">
    <citation type="submission" date="2017-09" db="EMBL/GenBank/DDBJ databases">
        <title>Depth-based differentiation of microbial function through sediment-hosted aquifers and enrichment of novel symbionts in the deep terrestrial subsurface.</title>
        <authorList>
            <person name="Probst A.J."/>
            <person name="Ladd B."/>
            <person name="Jarett J.K."/>
            <person name="Geller-Mcgrath D.E."/>
            <person name="Sieber C.M.K."/>
            <person name="Emerson J.B."/>
            <person name="Anantharaman K."/>
            <person name="Thomas B.C."/>
            <person name="Malmstrom R."/>
            <person name="Stieglmeier M."/>
            <person name="Klingl A."/>
            <person name="Woyke T."/>
            <person name="Ryan C.M."/>
            <person name="Banfield J.F."/>
        </authorList>
    </citation>
    <scope>NUCLEOTIDE SEQUENCE [LARGE SCALE GENOMIC DNA]</scope>
</reference>
<dbReference type="InterPro" id="IPR029491">
    <property type="entry name" value="Helicase_HTH"/>
</dbReference>
<dbReference type="AlphaFoldDB" id="A0A2M8F8C0"/>
<organism evidence="20 21">
    <name type="scientific">Candidatus Magasanikbacteria bacterium CG_4_9_14_0_2_um_filter_42_11</name>
    <dbReference type="NCBI Taxonomy" id="1974643"/>
    <lineage>
        <taxon>Bacteria</taxon>
        <taxon>Candidatus Magasanikiibacteriota</taxon>
    </lineage>
</organism>
<dbReference type="Pfam" id="PF16124">
    <property type="entry name" value="RecQ_Zn_bind"/>
    <property type="match status" value="1"/>
</dbReference>
<dbReference type="SMART" id="SM00487">
    <property type="entry name" value="DEXDc"/>
    <property type="match status" value="1"/>
</dbReference>
<dbReference type="GO" id="GO:0046872">
    <property type="term" value="F:metal ion binding"/>
    <property type="evidence" value="ECO:0007669"/>
    <property type="project" value="UniProtKB-KW"/>
</dbReference>
<dbReference type="Pfam" id="PF09382">
    <property type="entry name" value="RQC"/>
    <property type="match status" value="1"/>
</dbReference>
<dbReference type="Pfam" id="PF00270">
    <property type="entry name" value="DEAD"/>
    <property type="match status" value="1"/>
</dbReference>
<dbReference type="PANTHER" id="PTHR13710">
    <property type="entry name" value="DNA HELICASE RECQ FAMILY MEMBER"/>
    <property type="match status" value="1"/>
</dbReference>
<feature type="domain" description="HRDC" evidence="17">
    <location>
        <begin position="525"/>
        <end position="605"/>
    </location>
</feature>
<keyword evidence="4" id="KW-0479">Metal-binding</keyword>
<evidence type="ECO:0000256" key="3">
    <source>
        <dbReference type="ARBA" id="ARBA00005446"/>
    </source>
</evidence>
<dbReference type="GO" id="GO:0030894">
    <property type="term" value="C:replisome"/>
    <property type="evidence" value="ECO:0007669"/>
    <property type="project" value="TreeGrafter"/>
</dbReference>
<comment type="cofactor">
    <cofactor evidence="1">
        <name>Mg(2+)</name>
        <dbReference type="ChEBI" id="CHEBI:18420"/>
    </cofactor>
</comment>
<evidence type="ECO:0000256" key="1">
    <source>
        <dbReference type="ARBA" id="ARBA00001946"/>
    </source>
</evidence>
<dbReference type="Pfam" id="PF00570">
    <property type="entry name" value="HRDC"/>
    <property type="match status" value="1"/>
</dbReference>
<dbReference type="EMBL" id="PFRH01000160">
    <property type="protein sequence ID" value="PJC51966.1"/>
    <property type="molecule type" value="Genomic_DNA"/>
</dbReference>
<dbReference type="InterPro" id="IPR002121">
    <property type="entry name" value="HRDC_dom"/>
</dbReference>
<dbReference type="InterPro" id="IPR010997">
    <property type="entry name" value="HRDC-like_sf"/>
</dbReference>
<dbReference type="SMART" id="SM00341">
    <property type="entry name" value="HRDC"/>
    <property type="match status" value="1"/>
</dbReference>
<dbReference type="GO" id="GO:0005524">
    <property type="term" value="F:ATP binding"/>
    <property type="evidence" value="ECO:0007669"/>
    <property type="project" value="UniProtKB-KW"/>
</dbReference>
<dbReference type="FunFam" id="3.40.50.300:FF:000156">
    <property type="entry name" value="ATP-dependent DNA helicase recQ"/>
    <property type="match status" value="1"/>
</dbReference>
<dbReference type="GO" id="GO:0003677">
    <property type="term" value="F:DNA binding"/>
    <property type="evidence" value="ECO:0007669"/>
    <property type="project" value="UniProtKB-KW"/>
</dbReference>
<dbReference type="SMART" id="SM00490">
    <property type="entry name" value="HELICc"/>
    <property type="match status" value="1"/>
</dbReference>
<dbReference type="GO" id="GO:0006310">
    <property type="term" value="P:DNA recombination"/>
    <property type="evidence" value="ECO:0007669"/>
    <property type="project" value="UniProtKB-UniRule"/>
</dbReference>
<feature type="domain" description="Helicase ATP-binding" evidence="18">
    <location>
        <begin position="27"/>
        <end position="195"/>
    </location>
</feature>
<feature type="domain" description="Helicase C-terminal" evidence="19">
    <location>
        <begin position="216"/>
        <end position="369"/>
    </location>
</feature>
<dbReference type="GO" id="GO:0005737">
    <property type="term" value="C:cytoplasm"/>
    <property type="evidence" value="ECO:0007669"/>
    <property type="project" value="TreeGrafter"/>
</dbReference>
<proteinExistence type="inferred from homology"/>
<dbReference type="NCBIfam" id="TIGR00614">
    <property type="entry name" value="recQ_fam"/>
    <property type="match status" value="1"/>
</dbReference>
<dbReference type="Gene3D" id="3.40.50.300">
    <property type="entry name" value="P-loop containing nucleotide triphosphate hydrolases"/>
    <property type="match status" value="2"/>
</dbReference>
<comment type="similarity">
    <text evidence="3">Belongs to the helicase family. RecQ subfamily.</text>
</comment>
<keyword evidence="13" id="KW-0234">DNA repair</keyword>
<accession>A0A2M8F8C0</accession>
<evidence type="ECO:0000256" key="6">
    <source>
        <dbReference type="ARBA" id="ARBA00022763"/>
    </source>
</evidence>
<evidence type="ECO:0000313" key="21">
    <source>
        <dbReference type="Proteomes" id="UP000231456"/>
    </source>
</evidence>
<keyword evidence="10" id="KW-0067">ATP-binding</keyword>
<dbReference type="InterPro" id="IPR027417">
    <property type="entry name" value="P-loop_NTPase"/>
</dbReference>
<evidence type="ECO:0000256" key="9">
    <source>
        <dbReference type="ARBA" id="ARBA00022833"/>
    </source>
</evidence>
<dbReference type="Gene3D" id="1.10.10.1390">
    <property type="entry name" value="ATP-dependent DNA helicase RecQ"/>
    <property type="match status" value="1"/>
</dbReference>
<dbReference type="GO" id="GO:0043138">
    <property type="term" value="F:3'-5' DNA helicase activity"/>
    <property type="evidence" value="ECO:0007669"/>
    <property type="project" value="UniProtKB-EC"/>
</dbReference>
<dbReference type="Gene3D" id="1.10.10.10">
    <property type="entry name" value="Winged helix-like DNA-binding domain superfamily/Winged helix DNA-binding domain"/>
    <property type="match status" value="1"/>
</dbReference>
<dbReference type="SUPFAM" id="SSF46785">
    <property type="entry name" value="Winged helix' DNA-binding domain"/>
    <property type="match status" value="1"/>
</dbReference>
<dbReference type="Pfam" id="PF14493">
    <property type="entry name" value="HTH_40"/>
    <property type="match status" value="1"/>
</dbReference>